<dbReference type="EMBL" id="MU001512">
    <property type="protein sequence ID" value="KAF2438506.1"/>
    <property type="molecule type" value="Genomic_DNA"/>
</dbReference>
<proteinExistence type="predicted"/>
<name>A0A9P4P8M8_9PLEO</name>
<accession>A0A9P4P8M8</accession>
<gene>
    <name evidence="2" type="ORF">P171DRAFT_491171</name>
</gene>
<protein>
    <submittedName>
        <fullName evidence="2">Uncharacterized protein</fullName>
    </submittedName>
</protein>
<keyword evidence="3" id="KW-1185">Reference proteome</keyword>
<feature type="chain" id="PRO_5040404657" evidence="1">
    <location>
        <begin position="27"/>
        <end position="82"/>
    </location>
</feature>
<organism evidence="2 3">
    <name type="scientific">Karstenula rhodostoma CBS 690.94</name>
    <dbReference type="NCBI Taxonomy" id="1392251"/>
    <lineage>
        <taxon>Eukaryota</taxon>
        <taxon>Fungi</taxon>
        <taxon>Dikarya</taxon>
        <taxon>Ascomycota</taxon>
        <taxon>Pezizomycotina</taxon>
        <taxon>Dothideomycetes</taxon>
        <taxon>Pleosporomycetidae</taxon>
        <taxon>Pleosporales</taxon>
        <taxon>Massarineae</taxon>
        <taxon>Didymosphaeriaceae</taxon>
        <taxon>Karstenula</taxon>
    </lineage>
</organism>
<feature type="signal peptide" evidence="1">
    <location>
        <begin position="1"/>
        <end position="26"/>
    </location>
</feature>
<evidence type="ECO:0000313" key="2">
    <source>
        <dbReference type="EMBL" id="KAF2438506.1"/>
    </source>
</evidence>
<reference evidence="2" key="1">
    <citation type="journal article" date="2020" name="Stud. Mycol.">
        <title>101 Dothideomycetes genomes: a test case for predicting lifestyles and emergence of pathogens.</title>
        <authorList>
            <person name="Haridas S."/>
            <person name="Albert R."/>
            <person name="Binder M."/>
            <person name="Bloem J."/>
            <person name="Labutti K."/>
            <person name="Salamov A."/>
            <person name="Andreopoulos B."/>
            <person name="Baker S."/>
            <person name="Barry K."/>
            <person name="Bills G."/>
            <person name="Bluhm B."/>
            <person name="Cannon C."/>
            <person name="Castanera R."/>
            <person name="Culley D."/>
            <person name="Daum C."/>
            <person name="Ezra D."/>
            <person name="Gonzalez J."/>
            <person name="Henrissat B."/>
            <person name="Kuo A."/>
            <person name="Liang C."/>
            <person name="Lipzen A."/>
            <person name="Lutzoni F."/>
            <person name="Magnuson J."/>
            <person name="Mondo S."/>
            <person name="Nolan M."/>
            <person name="Ohm R."/>
            <person name="Pangilinan J."/>
            <person name="Park H.-J."/>
            <person name="Ramirez L."/>
            <person name="Alfaro M."/>
            <person name="Sun H."/>
            <person name="Tritt A."/>
            <person name="Yoshinaga Y."/>
            <person name="Zwiers L.-H."/>
            <person name="Turgeon B."/>
            <person name="Goodwin S."/>
            <person name="Spatafora J."/>
            <person name="Crous P."/>
            <person name="Grigoriev I."/>
        </authorList>
    </citation>
    <scope>NUCLEOTIDE SEQUENCE</scope>
    <source>
        <strain evidence="2">CBS 690.94</strain>
    </source>
</reference>
<evidence type="ECO:0000256" key="1">
    <source>
        <dbReference type="SAM" id="SignalP"/>
    </source>
</evidence>
<dbReference type="OrthoDB" id="3791545at2759"/>
<comment type="caution">
    <text evidence="2">The sequence shown here is derived from an EMBL/GenBank/DDBJ whole genome shotgun (WGS) entry which is preliminary data.</text>
</comment>
<evidence type="ECO:0000313" key="3">
    <source>
        <dbReference type="Proteomes" id="UP000799764"/>
    </source>
</evidence>
<dbReference type="Proteomes" id="UP000799764">
    <property type="component" value="Unassembled WGS sequence"/>
</dbReference>
<dbReference type="AlphaFoldDB" id="A0A9P4P8M8"/>
<sequence>MPQALLLCLVSSLASIFVMVQQQAYGRYYSRDGLLKYLKSIFGENRTFKIKEVSDACFTFEAPRELTNQQWKDAKDPKWRTT</sequence>
<keyword evidence="1" id="KW-0732">Signal</keyword>